<accession>M5XHR0</accession>
<dbReference type="Proteomes" id="UP000006882">
    <property type="component" value="Chromosome G1"/>
</dbReference>
<dbReference type="AlphaFoldDB" id="M5XHR0"/>
<dbReference type="Gramene" id="ONI29820">
    <property type="protein sequence ID" value="ONI29820"/>
    <property type="gene ID" value="PRUPE_1G215700"/>
</dbReference>
<evidence type="ECO:0000313" key="2">
    <source>
        <dbReference type="Proteomes" id="UP000006882"/>
    </source>
</evidence>
<organism evidence="1 2">
    <name type="scientific">Prunus persica</name>
    <name type="common">Peach</name>
    <name type="synonym">Amygdalus persica</name>
    <dbReference type="NCBI Taxonomy" id="3760"/>
    <lineage>
        <taxon>Eukaryota</taxon>
        <taxon>Viridiplantae</taxon>
        <taxon>Streptophyta</taxon>
        <taxon>Embryophyta</taxon>
        <taxon>Tracheophyta</taxon>
        <taxon>Spermatophyta</taxon>
        <taxon>Magnoliopsida</taxon>
        <taxon>eudicotyledons</taxon>
        <taxon>Gunneridae</taxon>
        <taxon>Pentapetalae</taxon>
        <taxon>rosids</taxon>
        <taxon>fabids</taxon>
        <taxon>Rosales</taxon>
        <taxon>Rosaceae</taxon>
        <taxon>Amygdaloideae</taxon>
        <taxon>Amygdaleae</taxon>
        <taxon>Prunus</taxon>
    </lineage>
</organism>
<gene>
    <name evidence="1" type="ORF">PRUPE_1G215700</name>
</gene>
<keyword evidence="2" id="KW-1185">Reference proteome</keyword>
<sequence length="90" mass="10491">MAGEMAEELSRKMYKYVLEVWVGLFLRERERERESLEVGWFGVVVVRVAWVVWGCIGGRLLLVRKREERSGMDRLAWGGADGGLFCFLFF</sequence>
<name>M5XHR0_PRUPE</name>
<proteinExistence type="predicted"/>
<protein>
    <submittedName>
        <fullName evidence="1">Uncharacterized protein</fullName>
    </submittedName>
</protein>
<reference evidence="1 2" key="1">
    <citation type="journal article" date="2013" name="Nat. Genet.">
        <title>The high-quality draft genome of peach (Prunus persica) identifies unique patterns of genetic diversity, domestication and genome evolution.</title>
        <authorList>
            <consortium name="International Peach Genome Initiative"/>
            <person name="Verde I."/>
            <person name="Abbott A.G."/>
            <person name="Scalabrin S."/>
            <person name="Jung S."/>
            <person name="Shu S."/>
            <person name="Marroni F."/>
            <person name="Zhebentyayeva T."/>
            <person name="Dettori M.T."/>
            <person name="Grimwood J."/>
            <person name="Cattonaro F."/>
            <person name="Zuccolo A."/>
            <person name="Rossini L."/>
            <person name="Jenkins J."/>
            <person name="Vendramin E."/>
            <person name="Meisel L.A."/>
            <person name="Decroocq V."/>
            <person name="Sosinski B."/>
            <person name="Prochnik S."/>
            <person name="Mitros T."/>
            <person name="Policriti A."/>
            <person name="Cipriani G."/>
            <person name="Dondini L."/>
            <person name="Ficklin S."/>
            <person name="Goodstein D.M."/>
            <person name="Xuan P."/>
            <person name="Del Fabbro C."/>
            <person name="Aramini V."/>
            <person name="Copetti D."/>
            <person name="Gonzalez S."/>
            <person name="Horner D.S."/>
            <person name="Falchi R."/>
            <person name="Lucas S."/>
            <person name="Mica E."/>
            <person name="Maldonado J."/>
            <person name="Lazzari B."/>
            <person name="Bielenberg D."/>
            <person name="Pirona R."/>
            <person name="Miculan M."/>
            <person name="Barakat A."/>
            <person name="Testolin R."/>
            <person name="Stella A."/>
            <person name="Tartarini S."/>
            <person name="Tonutti P."/>
            <person name="Arus P."/>
            <person name="Orellana A."/>
            <person name="Wells C."/>
            <person name="Main D."/>
            <person name="Vizzotto G."/>
            <person name="Silva H."/>
            <person name="Salamini F."/>
            <person name="Schmutz J."/>
            <person name="Morgante M."/>
            <person name="Rokhsar D.S."/>
        </authorList>
    </citation>
    <scope>NUCLEOTIDE SEQUENCE [LARGE SCALE GENOMIC DNA]</scope>
    <source>
        <strain evidence="2">cv. Nemared</strain>
    </source>
</reference>
<evidence type="ECO:0000313" key="1">
    <source>
        <dbReference type="EMBL" id="ONI29820.1"/>
    </source>
</evidence>
<dbReference type="HOGENOM" id="CLU_2444986_0_0_1"/>
<dbReference type="EMBL" id="CM007651">
    <property type="protein sequence ID" value="ONI29820.1"/>
    <property type="molecule type" value="Genomic_DNA"/>
</dbReference>